<protein>
    <submittedName>
        <fullName evidence="1">Uncharacterized protein</fullName>
    </submittedName>
</protein>
<proteinExistence type="predicted"/>
<evidence type="ECO:0000313" key="1">
    <source>
        <dbReference type="EMBL" id="MEJ8632684.1"/>
    </source>
</evidence>
<sequence>MVTATTLHGLGRRAEAEATARHALSACEQFLHPQHPRIREARALLVRVTAEDPLL</sequence>
<organism evidence="1 2">
    <name type="scientific">Streptomyces achmelvichensis</name>
    <dbReference type="NCBI Taxonomy" id="3134111"/>
    <lineage>
        <taxon>Bacteria</taxon>
        <taxon>Bacillati</taxon>
        <taxon>Actinomycetota</taxon>
        <taxon>Actinomycetes</taxon>
        <taxon>Kitasatosporales</taxon>
        <taxon>Streptomycetaceae</taxon>
        <taxon>Streptomyces</taxon>
    </lineage>
</organism>
<accession>A0ACC6PMP5</accession>
<gene>
    <name evidence="1" type="ORF">WKI67_04665</name>
</gene>
<evidence type="ECO:0000313" key="2">
    <source>
        <dbReference type="Proteomes" id="UP001377168"/>
    </source>
</evidence>
<dbReference type="EMBL" id="JBBKAJ010000022">
    <property type="protein sequence ID" value="MEJ8632684.1"/>
    <property type="molecule type" value="Genomic_DNA"/>
</dbReference>
<reference evidence="1" key="1">
    <citation type="submission" date="2024-03" db="EMBL/GenBank/DDBJ databases">
        <title>Novel Streptomyces species of biotechnological and ecological value are a feature of Machair soil.</title>
        <authorList>
            <person name="Prole J.R."/>
            <person name="Goodfellow M."/>
            <person name="Allenby N."/>
            <person name="Ward A.C."/>
        </authorList>
    </citation>
    <scope>NUCLEOTIDE SEQUENCE</scope>
    <source>
        <strain evidence="1">MS2.AVA.5</strain>
    </source>
</reference>
<comment type="caution">
    <text evidence="1">The sequence shown here is derived from an EMBL/GenBank/DDBJ whole genome shotgun (WGS) entry which is preliminary data.</text>
</comment>
<dbReference type="Proteomes" id="UP001377168">
    <property type="component" value="Unassembled WGS sequence"/>
</dbReference>
<keyword evidence="2" id="KW-1185">Reference proteome</keyword>
<name>A0ACC6PMP5_9ACTN</name>